<evidence type="ECO:0008006" key="5">
    <source>
        <dbReference type="Google" id="ProtNLM"/>
    </source>
</evidence>
<feature type="transmembrane region" description="Helical" evidence="2">
    <location>
        <begin position="621"/>
        <end position="640"/>
    </location>
</feature>
<feature type="transmembrane region" description="Helical" evidence="2">
    <location>
        <begin position="597"/>
        <end position="615"/>
    </location>
</feature>
<sequence>MAFIEKNTPSSSEMETLPPNDAEDVPPPNYITDFDDMRGWFHAWRYSEYSWRACGDDTRSTRLYYPASLQYNGGDYFVAVDGLGRRKGGYTRFACTINPSSGKLERLCVQTRDSLCRLNNSTWDRTVIRNTAPTLFRLANFPLGAIPHGRRDQPGLWTSKEWTFVLIRWAAASLGIAIMLFLPGHGQPIGKDPRAYLPFLYNGYRYPRLARNFWENRKEIKETRLGDPSWTSGDIGTYRAFRPRFLCYLVQKKVKDNNGNEVLRPWFEARPVKMNDNSPYVFISYTKTQFNSENEEEKNKNYQSLYSMAIREAFIYSHSVQDSGRKPVAFWIDTHCQPHTRYIEKENRIEDVTDPDERKTITDQDVYTISDIIRGAEHVIVIARNSPSDDPNTQNEALQGWGKRVWTLPEVILSKGDSVTITTKLDQRERIAKVRLAEIAWPDAGESRQLVEHFTNLPLSRLELVSIAMKCLNNRTIKAEYRGDRSYALMGLLRVRPRIDTSDSSFQAFARLSLPQDNDRLMERLICLLPEHPDEPWNKMSDQYKSILWDIIPGTQVCGIGENDTVIVDGFKGALIQWSKFSTILTTKRMSWKRTTLIYITAFLPVLFFAGLFVLAASRTAAIAIIVISLALLATTPAYIPHLYKGKLTEVEPCLFGVEGYIPLPNIEENLFGARMGRLKWSPYGSPLSQHRYRKYYRERLDAEDAGAPQPLVDLSVNKSCDVFGYPVEAIDPLTADGTGIDCISAETMSRSPYGSMKLFTVIDTLSMTATLFEARRPPVALLIGGSEGGMKRALACSYDVSTGTLYRETVLRVPSQVVDKMHSLQRVRLGLKNPLGERDVTGVSLKPVSPVDVTGAPTPSTHSILVEQHA</sequence>
<protein>
    <recommendedName>
        <fullName evidence="5">Heterokaryon incompatibility domain-containing protein</fullName>
    </recommendedName>
</protein>
<feature type="region of interest" description="Disordered" evidence="1">
    <location>
        <begin position="852"/>
        <end position="871"/>
    </location>
</feature>
<dbReference type="Proteomes" id="UP000054321">
    <property type="component" value="Unassembled WGS sequence"/>
</dbReference>
<accession>A0A0C3HBL0</accession>
<gene>
    <name evidence="3" type="ORF">OIDMADRAFT_165889</name>
</gene>
<evidence type="ECO:0000256" key="1">
    <source>
        <dbReference type="SAM" id="MobiDB-lite"/>
    </source>
</evidence>
<organism evidence="3 4">
    <name type="scientific">Oidiodendron maius (strain Zn)</name>
    <dbReference type="NCBI Taxonomy" id="913774"/>
    <lineage>
        <taxon>Eukaryota</taxon>
        <taxon>Fungi</taxon>
        <taxon>Dikarya</taxon>
        <taxon>Ascomycota</taxon>
        <taxon>Pezizomycotina</taxon>
        <taxon>Leotiomycetes</taxon>
        <taxon>Leotiomycetes incertae sedis</taxon>
        <taxon>Myxotrichaceae</taxon>
        <taxon>Oidiodendron</taxon>
    </lineage>
</organism>
<evidence type="ECO:0000313" key="3">
    <source>
        <dbReference type="EMBL" id="KIM99726.1"/>
    </source>
</evidence>
<dbReference type="EMBL" id="KN832878">
    <property type="protein sequence ID" value="KIM99726.1"/>
    <property type="molecule type" value="Genomic_DNA"/>
</dbReference>
<feature type="region of interest" description="Disordered" evidence="1">
    <location>
        <begin position="1"/>
        <end position="27"/>
    </location>
</feature>
<dbReference type="STRING" id="913774.A0A0C3HBL0"/>
<name>A0A0C3HBL0_OIDMZ</name>
<keyword evidence="2" id="KW-0472">Membrane</keyword>
<evidence type="ECO:0000313" key="4">
    <source>
        <dbReference type="Proteomes" id="UP000054321"/>
    </source>
</evidence>
<keyword evidence="4" id="KW-1185">Reference proteome</keyword>
<reference evidence="4" key="2">
    <citation type="submission" date="2015-01" db="EMBL/GenBank/DDBJ databases">
        <title>Evolutionary Origins and Diversification of the Mycorrhizal Mutualists.</title>
        <authorList>
            <consortium name="DOE Joint Genome Institute"/>
            <consortium name="Mycorrhizal Genomics Consortium"/>
            <person name="Kohler A."/>
            <person name="Kuo A."/>
            <person name="Nagy L.G."/>
            <person name="Floudas D."/>
            <person name="Copeland A."/>
            <person name="Barry K.W."/>
            <person name="Cichocki N."/>
            <person name="Veneault-Fourrey C."/>
            <person name="LaButti K."/>
            <person name="Lindquist E.A."/>
            <person name="Lipzen A."/>
            <person name="Lundell T."/>
            <person name="Morin E."/>
            <person name="Murat C."/>
            <person name="Riley R."/>
            <person name="Ohm R."/>
            <person name="Sun H."/>
            <person name="Tunlid A."/>
            <person name="Henrissat B."/>
            <person name="Grigoriev I.V."/>
            <person name="Hibbett D.S."/>
            <person name="Martin F."/>
        </authorList>
    </citation>
    <scope>NUCLEOTIDE SEQUENCE [LARGE SCALE GENOMIC DNA]</scope>
    <source>
        <strain evidence="4">Zn</strain>
    </source>
</reference>
<dbReference type="OrthoDB" id="2624308at2759"/>
<dbReference type="InParanoid" id="A0A0C3HBL0"/>
<dbReference type="HOGENOM" id="CLU_011082_1_0_1"/>
<keyword evidence="2" id="KW-1133">Transmembrane helix</keyword>
<reference evidence="3 4" key="1">
    <citation type="submission" date="2014-04" db="EMBL/GenBank/DDBJ databases">
        <authorList>
            <consortium name="DOE Joint Genome Institute"/>
            <person name="Kuo A."/>
            <person name="Martino E."/>
            <person name="Perotto S."/>
            <person name="Kohler A."/>
            <person name="Nagy L.G."/>
            <person name="Floudas D."/>
            <person name="Copeland A."/>
            <person name="Barry K.W."/>
            <person name="Cichocki N."/>
            <person name="Veneault-Fourrey C."/>
            <person name="LaButti K."/>
            <person name="Lindquist E.A."/>
            <person name="Lipzen A."/>
            <person name="Lundell T."/>
            <person name="Morin E."/>
            <person name="Murat C."/>
            <person name="Sun H."/>
            <person name="Tunlid A."/>
            <person name="Henrissat B."/>
            <person name="Grigoriev I.V."/>
            <person name="Hibbett D.S."/>
            <person name="Martin F."/>
            <person name="Nordberg H.P."/>
            <person name="Cantor M.N."/>
            <person name="Hua S.X."/>
        </authorList>
    </citation>
    <scope>NUCLEOTIDE SEQUENCE [LARGE SCALE GENOMIC DNA]</scope>
    <source>
        <strain evidence="3 4">Zn</strain>
    </source>
</reference>
<keyword evidence="2" id="KW-0812">Transmembrane</keyword>
<dbReference type="AlphaFoldDB" id="A0A0C3HBL0"/>
<evidence type="ECO:0000256" key="2">
    <source>
        <dbReference type="SAM" id="Phobius"/>
    </source>
</evidence>
<proteinExistence type="predicted"/>